<dbReference type="InParanoid" id="A0A2P5G171"/>
<dbReference type="Pfam" id="PF04502">
    <property type="entry name" value="Saf4_Yju2"/>
    <property type="match status" value="1"/>
</dbReference>
<accession>A0A2P5G171</accession>
<reference evidence="3" key="1">
    <citation type="submission" date="2016-06" db="EMBL/GenBank/DDBJ databases">
        <title>Parallel loss of symbiosis genes in relatives of nitrogen-fixing non-legume Parasponia.</title>
        <authorList>
            <person name="Van Velzen R."/>
            <person name="Holmer R."/>
            <person name="Bu F."/>
            <person name="Rutten L."/>
            <person name="Van Zeijl A."/>
            <person name="Liu W."/>
            <person name="Santuari L."/>
            <person name="Cao Q."/>
            <person name="Sharma T."/>
            <person name="Shen D."/>
            <person name="Roswanjaya Y."/>
            <person name="Wardhani T."/>
            <person name="Kalhor M.S."/>
            <person name="Jansen J."/>
            <person name="Van den Hoogen J."/>
            <person name="Gungor B."/>
            <person name="Hartog M."/>
            <person name="Hontelez J."/>
            <person name="Verver J."/>
            <person name="Yang W.-C."/>
            <person name="Schijlen E."/>
            <person name="Repin R."/>
            <person name="Schilthuizen M."/>
            <person name="Schranz E."/>
            <person name="Heidstra R."/>
            <person name="Miyata K."/>
            <person name="Fedorova E."/>
            <person name="Kohlen W."/>
            <person name="Bisseling T."/>
            <person name="Smit S."/>
            <person name="Geurts R."/>
        </authorList>
    </citation>
    <scope>NUCLEOTIDE SEQUENCE [LARGE SCALE GENOMIC DNA]</scope>
    <source>
        <strain evidence="3">cv. RG33-2</strain>
    </source>
</reference>
<dbReference type="STRING" id="63057.A0A2P5G171"/>
<dbReference type="PANTHER" id="PTHR12111:SF1">
    <property type="entry name" value="SPLICING FACTOR YJU2"/>
    <property type="match status" value="1"/>
</dbReference>
<dbReference type="Proteomes" id="UP000237000">
    <property type="component" value="Unassembled WGS sequence"/>
</dbReference>
<dbReference type="EMBL" id="JXTC01000001">
    <property type="protein sequence ID" value="POO03808.1"/>
    <property type="molecule type" value="Genomic_DNA"/>
</dbReference>
<keyword evidence="3" id="KW-1185">Reference proteome</keyword>
<evidence type="ECO:0000313" key="3">
    <source>
        <dbReference type="Proteomes" id="UP000237000"/>
    </source>
</evidence>
<dbReference type="PANTHER" id="PTHR12111">
    <property type="entry name" value="SPLICING FACTOR YJU2"/>
    <property type="match status" value="1"/>
</dbReference>
<name>A0A2P5G171_TREOI</name>
<dbReference type="GO" id="GO:0000398">
    <property type="term" value="P:mRNA splicing, via spliceosome"/>
    <property type="evidence" value="ECO:0007669"/>
    <property type="project" value="InterPro"/>
</dbReference>
<dbReference type="InterPro" id="IPR007590">
    <property type="entry name" value="Saf4/Yju2"/>
</dbReference>
<organism evidence="2 3">
    <name type="scientific">Trema orientale</name>
    <name type="common">Charcoal tree</name>
    <name type="synonym">Celtis orientalis</name>
    <dbReference type="NCBI Taxonomy" id="63057"/>
    <lineage>
        <taxon>Eukaryota</taxon>
        <taxon>Viridiplantae</taxon>
        <taxon>Streptophyta</taxon>
        <taxon>Embryophyta</taxon>
        <taxon>Tracheophyta</taxon>
        <taxon>Spermatophyta</taxon>
        <taxon>Magnoliopsida</taxon>
        <taxon>eudicotyledons</taxon>
        <taxon>Gunneridae</taxon>
        <taxon>Pentapetalae</taxon>
        <taxon>rosids</taxon>
        <taxon>fabids</taxon>
        <taxon>Rosales</taxon>
        <taxon>Cannabaceae</taxon>
        <taxon>Trema</taxon>
    </lineage>
</organism>
<dbReference type="OrthoDB" id="674963at2759"/>
<feature type="region of interest" description="Disordered" evidence="1">
    <location>
        <begin position="65"/>
        <end position="98"/>
    </location>
</feature>
<proteinExistence type="predicted"/>
<evidence type="ECO:0000313" key="2">
    <source>
        <dbReference type="EMBL" id="POO03808.1"/>
    </source>
</evidence>
<sequence>MLPITLPINICCDTCQNYISKGTDVNFRKEEVIGETYMGAQIFRFHFKCTRCSAAIAIKPHPKKSDYVVESGATRDPEFEPSDDDEEQEQEQDTESDHEFMLDLIDIQEEQDLLQFALMTYNKWNNLVRDDQENP</sequence>
<protein>
    <submittedName>
        <fullName evidence="2">CWC16 protein</fullName>
    </submittedName>
</protein>
<dbReference type="AlphaFoldDB" id="A0A2P5G171"/>
<dbReference type="GO" id="GO:0071006">
    <property type="term" value="C:U2-type catalytic step 1 spliceosome"/>
    <property type="evidence" value="ECO:0007669"/>
    <property type="project" value="TreeGrafter"/>
</dbReference>
<evidence type="ECO:0000256" key="1">
    <source>
        <dbReference type="SAM" id="MobiDB-lite"/>
    </source>
</evidence>
<feature type="compositionally biased region" description="Acidic residues" evidence="1">
    <location>
        <begin position="79"/>
        <end position="94"/>
    </location>
</feature>
<comment type="caution">
    <text evidence="2">The sequence shown here is derived from an EMBL/GenBank/DDBJ whole genome shotgun (WGS) entry which is preliminary data.</text>
</comment>
<gene>
    <name evidence="2" type="ORF">TorRG33x02_001120</name>
</gene>
<feature type="compositionally biased region" description="Basic and acidic residues" evidence="1">
    <location>
        <begin position="65"/>
        <end position="78"/>
    </location>
</feature>